<dbReference type="InterPro" id="IPR029058">
    <property type="entry name" value="AB_hydrolase_fold"/>
</dbReference>
<dbReference type="InterPro" id="IPR051601">
    <property type="entry name" value="Serine_prot/Carboxylest_S33"/>
</dbReference>
<gene>
    <name evidence="7" type="ORF">GCM10009547_17190</name>
</gene>
<comment type="caution">
    <text evidence="7">The sequence shown here is derived from an EMBL/GenBank/DDBJ whole genome shotgun (WGS) entry which is preliminary data.</text>
</comment>
<evidence type="ECO:0000256" key="5">
    <source>
        <dbReference type="SAM" id="SignalP"/>
    </source>
</evidence>
<evidence type="ECO:0000313" key="8">
    <source>
        <dbReference type="Proteomes" id="UP001500957"/>
    </source>
</evidence>
<dbReference type="Proteomes" id="UP001500957">
    <property type="component" value="Unassembled WGS sequence"/>
</dbReference>
<dbReference type="Pfam" id="PF00561">
    <property type="entry name" value="Abhydrolase_1"/>
    <property type="match status" value="1"/>
</dbReference>
<feature type="domain" description="AB hydrolase-1" evidence="6">
    <location>
        <begin position="97"/>
        <end position="460"/>
    </location>
</feature>
<dbReference type="PANTHER" id="PTHR43248">
    <property type="entry name" value="2-SUCCINYL-6-HYDROXY-2,4-CYCLOHEXADIENE-1-CARBOXYLATE SYNTHASE"/>
    <property type="match status" value="1"/>
</dbReference>
<comment type="similarity">
    <text evidence="1">Belongs to the peptidase S33 family.</text>
</comment>
<feature type="signal peptide" evidence="5">
    <location>
        <begin position="1"/>
        <end position="31"/>
    </location>
</feature>
<reference evidence="7 8" key="1">
    <citation type="journal article" date="2019" name="Int. J. Syst. Evol. Microbiol.">
        <title>The Global Catalogue of Microorganisms (GCM) 10K type strain sequencing project: providing services to taxonomists for standard genome sequencing and annotation.</title>
        <authorList>
            <consortium name="The Broad Institute Genomics Platform"/>
            <consortium name="The Broad Institute Genome Sequencing Center for Infectious Disease"/>
            <person name="Wu L."/>
            <person name="Ma J."/>
        </authorList>
    </citation>
    <scope>NUCLEOTIDE SEQUENCE [LARGE SCALE GENOMIC DNA]</scope>
    <source>
        <strain evidence="7 8">JCM 10671</strain>
    </source>
</reference>
<feature type="region of interest" description="Disordered" evidence="4">
    <location>
        <begin position="512"/>
        <end position="536"/>
    </location>
</feature>
<evidence type="ECO:0000313" key="7">
    <source>
        <dbReference type="EMBL" id="GAA0615782.1"/>
    </source>
</evidence>
<dbReference type="SUPFAM" id="SSF53474">
    <property type="entry name" value="alpha/beta-Hydrolases"/>
    <property type="match status" value="1"/>
</dbReference>
<proteinExistence type="inferred from homology"/>
<evidence type="ECO:0000256" key="4">
    <source>
        <dbReference type="SAM" id="MobiDB-lite"/>
    </source>
</evidence>
<protein>
    <submittedName>
        <fullName evidence="7">Alpha/beta hydrolase</fullName>
    </submittedName>
</protein>
<keyword evidence="3 7" id="KW-0378">Hydrolase</keyword>
<dbReference type="InterPro" id="IPR000073">
    <property type="entry name" value="AB_hydrolase_1"/>
</dbReference>
<name>A0ABN1GPG4_9ACTN</name>
<organism evidence="7 8">
    <name type="scientific">Sporichthya brevicatena</name>
    <dbReference type="NCBI Taxonomy" id="171442"/>
    <lineage>
        <taxon>Bacteria</taxon>
        <taxon>Bacillati</taxon>
        <taxon>Actinomycetota</taxon>
        <taxon>Actinomycetes</taxon>
        <taxon>Sporichthyales</taxon>
        <taxon>Sporichthyaceae</taxon>
        <taxon>Sporichthya</taxon>
    </lineage>
</organism>
<sequence length="549" mass="58822">MKRTVVPGVAGAAGVVGASLIALLPVGTAGASEAAPAAAGAGKLDWVSCEQLGMGGRATECGYLTVPMDWSKPNGKKIKLAVSRTKSRVPAAKYQGVMLVNPGGPGGSGLAYSGLKDLLPNRSGEAYDWIGFDPRGVGDSQPALSCVSNYAEGKRPPYVPAKAGKTTTASEKAWLKRSKRYAEACGKKHGELLEHMRTVDTVRDMDALRAALGADKINYLGFSYGTYLGQVYATMYPDRVRRMIFDGNVNPKGIWYSSQLNQNRAFEKVADRFFAWVARNNSTYKLGTTADAVRSKYLGVIKELRDVRHDGIGANEFTDAFVRAMYAESLWADTAHALAAWVLRRDIGPAKSAFQASLDPDDNLFAVYNAVQCTDTPWPTAYATWRKDAFQVAKTAPILTWSNVWFNTPCLYWPAKPGTAVKIDGSKAPPILLLNATLDGATPYAGALEVRRLFPKAVLVAEKDATTHSGAVLGGNPCIDKRIADYLLTGKLPARSAGDAADVMCPRGAGPEPGLLPFDVDSSLPAPDPQPRDQSLFDKIIGLLPSRAS</sequence>
<dbReference type="GO" id="GO:0016787">
    <property type="term" value="F:hydrolase activity"/>
    <property type="evidence" value="ECO:0007669"/>
    <property type="project" value="UniProtKB-KW"/>
</dbReference>
<evidence type="ECO:0000256" key="3">
    <source>
        <dbReference type="ARBA" id="ARBA00022801"/>
    </source>
</evidence>
<keyword evidence="8" id="KW-1185">Reference proteome</keyword>
<keyword evidence="2 5" id="KW-0732">Signal</keyword>
<dbReference type="EMBL" id="BAAAHE010000012">
    <property type="protein sequence ID" value="GAA0615782.1"/>
    <property type="molecule type" value="Genomic_DNA"/>
</dbReference>
<feature type="chain" id="PRO_5045317685" evidence="5">
    <location>
        <begin position="32"/>
        <end position="549"/>
    </location>
</feature>
<dbReference type="RefSeq" id="WP_344603636.1">
    <property type="nucleotide sequence ID" value="NZ_BAAAHE010000012.1"/>
</dbReference>
<evidence type="ECO:0000259" key="6">
    <source>
        <dbReference type="Pfam" id="PF00561"/>
    </source>
</evidence>
<dbReference type="Gene3D" id="3.40.50.1820">
    <property type="entry name" value="alpha/beta hydrolase"/>
    <property type="match status" value="1"/>
</dbReference>
<dbReference type="PANTHER" id="PTHR43248:SF29">
    <property type="entry name" value="TRIPEPTIDYL AMINOPEPTIDASE"/>
    <property type="match status" value="1"/>
</dbReference>
<evidence type="ECO:0000256" key="2">
    <source>
        <dbReference type="ARBA" id="ARBA00022729"/>
    </source>
</evidence>
<evidence type="ECO:0000256" key="1">
    <source>
        <dbReference type="ARBA" id="ARBA00010088"/>
    </source>
</evidence>
<accession>A0ABN1GPG4</accession>